<dbReference type="PATRIC" id="fig|467210.3.peg.2296"/>
<feature type="binding site" evidence="4">
    <location>
        <begin position="66"/>
        <end position="70"/>
    </location>
    <ligand>
        <name>D-ribulose 5-phosphate</name>
        <dbReference type="ChEBI" id="CHEBI:58121"/>
    </ligand>
</feature>
<dbReference type="GO" id="GO:0005975">
    <property type="term" value="P:carbohydrate metabolic process"/>
    <property type="evidence" value="ECO:0007669"/>
    <property type="project" value="InterPro"/>
</dbReference>
<evidence type="ECO:0000256" key="2">
    <source>
        <dbReference type="ARBA" id="ARBA00023235"/>
    </source>
</evidence>
<dbReference type="InterPro" id="IPR036569">
    <property type="entry name" value="RpiB_LacA_LacB_sf"/>
</dbReference>
<accession>A0A133ZHA2</accession>
<dbReference type="RefSeq" id="WP_060931913.1">
    <property type="nucleotide sequence ID" value="NZ_KQ959841.1"/>
</dbReference>
<gene>
    <name evidence="5" type="ORF">HMPREF1866_02318</name>
</gene>
<proteinExistence type="inferred from homology"/>
<evidence type="ECO:0000256" key="4">
    <source>
        <dbReference type="PIRSR" id="PIRSR005384-2"/>
    </source>
</evidence>
<comment type="caution">
    <text evidence="5">The sequence shown here is derived from an EMBL/GenBank/DDBJ whole genome shotgun (WGS) entry which is preliminary data.</text>
</comment>
<protein>
    <submittedName>
        <fullName evidence="5">Ribose-5-phosphate isomerase B</fullName>
    </submittedName>
</protein>
<comment type="similarity">
    <text evidence="1">Belongs to the LacAB/RpiB family.</text>
</comment>
<dbReference type="InterPro" id="IPR051812">
    <property type="entry name" value="SPI_LacAB/RpiB"/>
</dbReference>
<evidence type="ECO:0000313" key="5">
    <source>
        <dbReference type="EMBL" id="KXB54827.1"/>
    </source>
</evidence>
<dbReference type="NCBIfam" id="TIGR01120">
    <property type="entry name" value="rpiB"/>
    <property type="match status" value="1"/>
</dbReference>
<dbReference type="Pfam" id="PF02502">
    <property type="entry name" value="LacAB_rpiB"/>
    <property type="match status" value="1"/>
</dbReference>
<dbReference type="Proteomes" id="UP000070394">
    <property type="component" value="Unassembled WGS sequence"/>
</dbReference>
<feature type="binding site" evidence="4">
    <location>
        <position position="109"/>
    </location>
    <ligand>
        <name>D-ribulose 5-phosphate</name>
        <dbReference type="ChEBI" id="CHEBI:58121"/>
    </ligand>
</feature>
<keyword evidence="2 5" id="KW-0413">Isomerase</keyword>
<feature type="active site" description="Proton donor" evidence="3">
    <location>
        <position position="98"/>
    </location>
</feature>
<dbReference type="SUPFAM" id="SSF89623">
    <property type="entry name" value="Ribose/Galactose isomerase RpiB/AlsB"/>
    <property type="match status" value="1"/>
</dbReference>
<evidence type="ECO:0000256" key="3">
    <source>
        <dbReference type="PIRSR" id="PIRSR005384-1"/>
    </source>
</evidence>
<organism evidence="5 6">
    <name type="scientific">Lachnoanaerobaculum saburreum</name>
    <dbReference type="NCBI Taxonomy" id="467210"/>
    <lineage>
        <taxon>Bacteria</taxon>
        <taxon>Bacillati</taxon>
        <taxon>Bacillota</taxon>
        <taxon>Clostridia</taxon>
        <taxon>Lachnospirales</taxon>
        <taxon>Lachnospiraceae</taxon>
        <taxon>Lachnoanaerobaculum</taxon>
    </lineage>
</organism>
<dbReference type="PIRSF" id="PIRSF005384">
    <property type="entry name" value="RpiB_LacA_B"/>
    <property type="match status" value="1"/>
</dbReference>
<dbReference type="STRING" id="467210.HMPREF1866_02318"/>
<feature type="binding site" evidence="4">
    <location>
        <position position="99"/>
    </location>
    <ligand>
        <name>D-ribulose 5-phosphate</name>
        <dbReference type="ChEBI" id="CHEBI:58121"/>
    </ligand>
</feature>
<feature type="binding site" evidence="4">
    <location>
        <position position="136"/>
    </location>
    <ligand>
        <name>D-ribulose 5-phosphate</name>
        <dbReference type="ChEBI" id="CHEBI:58121"/>
    </ligand>
</feature>
<evidence type="ECO:0000256" key="1">
    <source>
        <dbReference type="ARBA" id="ARBA00008754"/>
    </source>
</evidence>
<dbReference type="EMBL" id="LSDA01000125">
    <property type="protein sequence ID" value="KXB54827.1"/>
    <property type="molecule type" value="Genomic_DNA"/>
</dbReference>
<dbReference type="InterPro" id="IPR004785">
    <property type="entry name" value="RpiB"/>
</dbReference>
<sequence length="149" mass="16078">MRIGVGNDHAAVELREVIIEHLKNAGHEVFEFGAKEGEKCDYPVPGRDVAEAIVEGKLDKGVLICGTGIGISLAANKVPGIRAAVCSEPYSAKMAALHNNAQIIAFGARVVGSEMAKMIVDTFLATEYEGGRHQNRLDIITEIEEKYSR</sequence>
<keyword evidence="6" id="KW-1185">Reference proteome</keyword>
<dbReference type="NCBIfam" id="NF004051">
    <property type="entry name" value="PRK05571.1"/>
    <property type="match status" value="1"/>
</dbReference>
<feature type="binding site" evidence="4">
    <location>
        <position position="132"/>
    </location>
    <ligand>
        <name>D-ribulose 5-phosphate</name>
        <dbReference type="ChEBI" id="CHEBI:58121"/>
    </ligand>
</feature>
<dbReference type="Gene3D" id="3.40.1400.10">
    <property type="entry name" value="Sugar-phosphate isomerase, RpiB/LacA/LacB"/>
    <property type="match status" value="1"/>
</dbReference>
<dbReference type="GO" id="GO:0016861">
    <property type="term" value="F:intramolecular oxidoreductase activity, interconverting aldoses and ketoses"/>
    <property type="evidence" value="ECO:0007669"/>
    <property type="project" value="UniProtKB-ARBA"/>
</dbReference>
<dbReference type="InterPro" id="IPR003500">
    <property type="entry name" value="RpiB_LacA_LacB"/>
</dbReference>
<evidence type="ECO:0000313" key="6">
    <source>
        <dbReference type="Proteomes" id="UP000070394"/>
    </source>
</evidence>
<name>A0A133ZHA2_9FIRM</name>
<feature type="binding site" evidence="4">
    <location>
        <begin position="8"/>
        <end position="9"/>
    </location>
    <ligand>
        <name>D-ribulose 5-phosphate</name>
        <dbReference type="ChEBI" id="CHEBI:58121"/>
    </ligand>
</feature>
<dbReference type="OrthoDB" id="1778624at2"/>
<dbReference type="PANTHER" id="PTHR43732">
    <property type="entry name" value="RIBOSE 5-PHOSPHATE ISOMERASE-RELATED"/>
    <property type="match status" value="1"/>
</dbReference>
<dbReference type="AlphaFoldDB" id="A0A133ZHA2"/>
<feature type="active site" description="Proton acceptor" evidence="3">
    <location>
        <position position="65"/>
    </location>
</feature>
<dbReference type="NCBIfam" id="TIGR00689">
    <property type="entry name" value="rpiB_lacA_lacB"/>
    <property type="match status" value="1"/>
</dbReference>
<dbReference type="PANTHER" id="PTHR43732:SF1">
    <property type="entry name" value="RIBOSE 5-PHOSPHATE ISOMERASE"/>
    <property type="match status" value="1"/>
</dbReference>
<reference evidence="6" key="1">
    <citation type="submission" date="2016-01" db="EMBL/GenBank/DDBJ databases">
        <authorList>
            <person name="Mitreva M."/>
            <person name="Pepin K.H."/>
            <person name="Mihindukulasuriya K.A."/>
            <person name="Fulton R."/>
            <person name="Fronick C."/>
            <person name="O'Laughlin M."/>
            <person name="Miner T."/>
            <person name="Herter B."/>
            <person name="Rosa B.A."/>
            <person name="Cordes M."/>
            <person name="Tomlinson C."/>
            <person name="Wollam A."/>
            <person name="Palsikar V.B."/>
            <person name="Mardis E.R."/>
            <person name="Wilson R.K."/>
        </authorList>
    </citation>
    <scope>NUCLEOTIDE SEQUENCE [LARGE SCALE GENOMIC DNA]</scope>
    <source>
        <strain evidence="6">DNF00896</strain>
    </source>
</reference>